<comment type="caution">
    <text evidence="10">The sequence shown here is derived from an EMBL/GenBank/DDBJ whole genome shotgun (WGS) entry which is preliminary data.</text>
</comment>
<protein>
    <recommendedName>
        <fullName evidence="2">histidine kinase</fullName>
        <ecNumber evidence="2">2.7.13.3</ecNumber>
    </recommendedName>
</protein>
<keyword evidence="4" id="KW-0808">Transferase</keyword>
<evidence type="ECO:0000256" key="1">
    <source>
        <dbReference type="ARBA" id="ARBA00000085"/>
    </source>
</evidence>
<dbReference type="CDD" id="cd00082">
    <property type="entry name" value="HisKA"/>
    <property type="match status" value="1"/>
</dbReference>
<keyword evidence="11" id="KW-1185">Reference proteome</keyword>
<feature type="transmembrane region" description="Helical" evidence="8">
    <location>
        <begin position="12"/>
        <end position="30"/>
    </location>
</feature>
<dbReference type="SMART" id="SM00387">
    <property type="entry name" value="HATPase_c"/>
    <property type="match status" value="1"/>
</dbReference>
<dbReference type="Proteomes" id="UP001303899">
    <property type="component" value="Unassembled WGS sequence"/>
</dbReference>
<reference evidence="10 11" key="1">
    <citation type="submission" date="2023-12" db="EMBL/GenBank/DDBJ databases">
        <title>Novel species of the genus Arcicella isolated from rivers.</title>
        <authorList>
            <person name="Lu H."/>
        </authorList>
    </citation>
    <scope>NUCLEOTIDE SEQUENCE [LARGE SCALE GENOMIC DNA]</scope>
    <source>
        <strain evidence="10 11">DC2W</strain>
    </source>
</reference>
<dbReference type="InterPro" id="IPR003594">
    <property type="entry name" value="HATPase_dom"/>
</dbReference>
<dbReference type="EMBL" id="JAYGIL010000007">
    <property type="protein sequence ID" value="MEA5402752.1"/>
    <property type="molecule type" value="Genomic_DNA"/>
</dbReference>
<dbReference type="GO" id="GO:0016301">
    <property type="term" value="F:kinase activity"/>
    <property type="evidence" value="ECO:0007669"/>
    <property type="project" value="UniProtKB-KW"/>
</dbReference>
<feature type="transmembrane region" description="Helical" evidence="8">
    <location>
        <begin position="124"/>
        <end position="149"/>
    </location>
</feature>
<keyword evidence="6 10" id="KW-0418">Kinase</keyword>
<dbReference type="Gene3D" id="3.30.565.10">
    <property type="entry name" value="Histidine kinase-like ATPase, C-terminal domain"/>
    <property type="match status" value="1"/>
</dbReference>
<dbReference type="SMART" id="SM00388">
    <property type="entry name" value="HisKA"/>
    <property type="match status" value="1"/>
</dbReference>
<comment type="catalytic activity">
    <reaction evidence="1">
        <text>ATP + protein L-histidine = ADP + protein N-phospho-L-histidine.</text>
        <dbReference type="EC" id="2.7.13.3"/>
    </reaction>
</comment>
<dbReference type="PROSITE" id="PS50109">
    <property type="entry name" value="HIS_KIN"/>
    <property type="match status" value="1"/>
</dbReference>
<evidence type="ECO:0000256" key="5">
    <source>
        <dbReference type="ARBA" id="ARBA00022692"/>
    </source>
</evidence>
<accession>A0ABU5S2T1</accession>
<dbReference type="Gene3D" id="1.10.287.130">
    <property type="match status" value="1"/>
</dbReference>
<keyword evidence="7 8" id="KW-1133">Transmembrane helix</keyword>
<dbReference type="EC" id="2.7.13.3" evidence="2"/>
<organism evidence="10 11">
    <name type="scientific">Arcicella gelida</name>
    <dbReference type="NCBI Taxonomy" id="2984195"/>
    <lineage>
        <taxon>Bacteria</taxon>
        <taxon>Pseudomonadati</taxon>
        <taxon>Bacteroidota</taxon>
        <taxon>Cytophagia</taxon>
        <taxon>Cytophagales</taxon>
        <taxon>Flectobacillaceae</taxon>
        <taxon>Arcicella</taxon>
    </lineage>
</organism>
<dbReference type="InterPro" id="IPR003661">
    <property type="entry name" value="HisK_dim/P_dom"/>
</dbReference>
<sequence length="416" mass="47950">MTLLHKTTRDYLIASVSILIFTGFTLFVILQKAVSDEMNEQLELQADQIFESIRLGNHVNAPLIKIDKVTDNNTSLGLVFGDSMVYDRVQKEMEEYHYLKETQVIGDSRYHVTVMSSHIGWDNYYLTIFFIFLLTAILLTLSGILINYYSNKKILKPFFENLKNVQAFSVSSPYTLQLHDSTITEFKELNFTLKDLTERSKKEYLALREFTENASHEIQIPLSIIQSKLDRMSQLEITEQMAGYITQAKSGVNRLSKMNKSLLLLAKLDNQLFTEQHQIVFNDVLDSHLRNMEDLFLAKNINLIETLNKTIIHSHQYLIDILISNFLSNVLKYTSTNGTVKINLKNNVFIISNTGSPLGFPEEYIFDRFTKNPENTSSTGLGLAIIKEICVLNHWTLTYDFQNGWHTFIIVLKQIN</sequence>
<evidence type="ECO:0000313" key="10">
    <source>
        <dbReference type="EMBL" id="MEA5402752.1"/>
    </source>
</evidence>
<dbReference type="Pfam" id="PF02518">
    <property type="entry name" value="HATPase_c"/>
    <property type="match status" value="1"/>
</dbReference>
<dbReference type="InterPro" id="IPR050428">
    <property type="entry name" value="TCS_sensor_his_kinase"/>
</dbReference>
<evidence type="ECO:0000256" key="6">
    <source>
        <dbReference type="ARBA" id="ARBA00022777"/>
    </source>
</evidence>
<dbReference type="Pfam" id="PF00512">
    <property type="entry name" value="HisKA"/>
    <property type="match status" value="1"/>
</dbReference>
<keyword evidence="8" id="KW-0472">Membrane</keyword>
<dbReference type="PANTHER" id="PTHR45436:SF5">
    <property type="entry name" value="SENSOR HISTIDINE KINASE TRCS"/>
    <property type="match status" value="1"/>
</dbReference>
<dbReference type="InterPro" id="IPR036097">
    <property type="entry name" value="HisK_dim/P_sf"/>
</dbReference>
<evidence type="ECO:0000313" key="11">
    <source>
        <dbReference type="Proteomes" id="UP001303899"/>
    </source>
</evidence>
<dbReference type="PANTHER" id="PTHR45436">
    <property type="entry name" value="SENSOR HISTIDINE KINASE YKOH"/>
    <property type="match status" value="1"/>
</dbReference>
<gene>
    <name evidence="10" type="ORF">VB776_07495</name>
</gene>
<keyword evidence="3" id="KW-0597">Phosphoprotein</keyword>
<evidence type="ECO:0000256" key="3">
    <source>
        <dbReference type="ARBA" id="ARBA00022553"/>
    </source>
</evidence>
<dbReference type="InterPro" id="IPR036890">
    <property type="entry name" value="HATPase_C_sf"/>
</dbReference>
<dbReference type="InterPro" id="IPR005467">
    <property type="entry name" value="His_kinase_dom"/>
</dbReference>
<evidence type="ECO:0000256" key="8">
    <source>
        <dbReference type="SAM" id="Phobius"/>
    </source>
</evidence>
<dbReference type="SUPFAM" id="SSF55874">
    <property type="entry name" value="ATPase domain of HSP90 chaperone/DNA topoisomerase II/histidine kinase"/>
    <property type="match status" value="1"/>
</dbReference>
<evidence type="ECO:0000259" key="9">
    <source>
        <dbReference type="PROSITE" id="PS50109"/>
    </source>
</evidence>
<dbReference type="RefSeq" id="WP_323327607.1">
    <property type="nucleotide sequence ID" value="NZ_JAYGIL010000007.1"/>
</dbReference>
<name>A0ABU5S2T1_9BACT</name>
<dbReference type="SUPFAM" id="SSF47384">
    <property type="entry name" value="Homodimeric domain of signal transducing histidine kinase"/>
    <property type="match status" value="1"/>
</dbReference>
<evidence type="ECO:0000256" key="2">
    <source>
        <dbReference type="ARBA" id="ARBA00012438"/>
    </source>
</evidence>
<evidence type="ECO:0000256" key="7">
    <source>
        <dbReference type="ARBA" id="ARBA00022989"/>
    </source>
</evidence>
<evidence type="ECO:0000256" key="4">
    <source>
        <dbReference type="ARBA" id="ARBA00022679"/>
    </source>
</evidence>
<proteinExistence type="predicted"/>
<feature type="domain" description="Histidine kinase" evidence="9">
    <location>
        <begin position="213"/>
        <end position="416"/>
    </location>
</feature>
<keyword evidence="5 8" id="KW-0812">Transmembrane</keyword>